<dbReference type="EMBL" id="GG749480">
    <property type="protein sequence ID" value="KMW68488.1"/>
    <property type="molecule type" value="Genomic_DNA"/>
</dbReference>
<sequence length="142" mass="17078">MSSLFKYSAVLRTTKAREHYHRLKKEEKKVFKNNADDIICKRLKKKTQKLTEKKRIEILFRSQMHFMIQNIEKTALLSEHVNLLTAEMKPETADQKMQDFEMQVDLTEEKQQKPFSEKAVKRDFKMIITSDEKKKKKKKNEK</sequence>
<accession>A0A0J9EQB1</accession>
<proteinExistence type="predicted"/>
<reference evidence="1" key="1">
    <citation type="submission" date="2010-03" db="EMBL/GenBank/DDBJ databases">
        <title>Annotation of Blastomyces dermatitidis strain ATCC 18188.</title>
        <authorList>
            <consortium name="The Broad Institute Genome Sequencing Platform"/>
            <consortium name="Broad Institute Genome Sequencing Center for Infectious Disease."/>
            <person name="Cuomo C."/>
            <person name="Klein B."/>
            <person name="Sullivan T."/>
            <person name="Heitman J."/>
            <person name="Young S."/>
            <person name="Zeng Q."/>
            <person name="Gargeya S."/>
            <person name="Alvarado L."/>
            <person name="Berlin A.M."/>
            <person name="Chapman S.B."/>
            <person name="Chen Z."/>
            <person name="Freedman E."/>
            <person name="Gellesch M."/>
            <person name="Goldberg J."/>
            <person name="Griggs A."/>
            <person name="Gujja S."/>
            <person name="Heilman E."/>
            <person name="Heiman D."/>
            <person name="Howarth C."/>
            <person name="Mehta T."/>
            <person name="Neiman D."/>
            <person name="Pearson M."/>
            <person name="Roberts A."/>
            <person name="Saif S."/>
            <person name="Shea T."/>
            <person name="Shenoy N."/>
            <person name="Sisk P."/>
            <person name="Stolte C."/>
            <person name="Sykes S."/>
            <person name="White J."/>
            <person name="Yandava C."/>
            <person name="Haas B."/>
            <person name="Nusbaum C."/>
            <person name="Birren B."/>
        </authorList>
    </citation>
    <scope>NUCLEOTIDE SEQUENCE</scope>
    <source>
        <strain evidence="1">ATCC 18188</strain>
    </source>
</reference>
<name>A0A0J9EQB1_AJEDA</name>
<protein>
    <submittedName>
        <fullName evidence="1">Uncharacterized protein</fullName>
    </submittedName>
</protein>
<gene>
    <name evidence="1" type="ORF">BDDG_12850</name>
</gene>
<organism evidence="1">
    <name type="scientific">Ajellomyces dermatitidis (strain ATCC 18188 / CBS 674.68)</name>
    <name type="common">Blastomyces dermatitidis</name>
    <dbReference type="NCBI Taxonomy" id="653446"/>
    <lineage>
        <taxon>Eukaryota</taxon>
        <taxon>Fungi</taxon>
        <taxon>Dikarya</taxon>
        <taxon>Ascomycota</taxon>
        <taxon>Pezizomycotina</taxon>
        <taxon>Eurotiomycetes</taxon>
        <taxon>Eurotiomycetidae</taxon>
        <taxon>Onygenales</taxon>
        <taxon>Ajellomycetaceae</taxon>
        <taxon>Blastomyces</taxon>
    </lineage>
</organism>
<dbReference type="Proteomes" id="UP000007802">
    <property type="component" value="Unassembled WGS sequence"/>
</dbReference>
<evidence type="ECO:0000313" key="1">
    <source>
        <dbReference type="EMBL" id="KMW68488.1"/>
    </source>
</evidence>
<dbReference type="AlphaFoldDB" id="A0A0J9EQB1"/>